<reference evidence="2 3" key="1">
    <citation type="journal article" date="2010" name="PLoS ONE">
        <title>Comparative genomics of Gardnerella vaginalis strains reveals substantial differences in metabolic and virulence potential.</title>
        <authorList>
            <person name="Yeoman C.J."/>
            <person name="Yildirim S."/>
            <person name="Thomas S.M."/>
            <person name="Durkin A.S."/>
            <person name="Torralba M."/>
            <person name="Sutton G."/>
            <person name="Buhay C.J."/>
            <person name="Ding Y."/>
            <person name="Dugan-Rocha S.P."/>
            <person name="Muzny D.M."/>
            <person name="Qin X."/>
            <person name="Gibbs R.A."/>
            <person name="Leigh S.R."/>
            <person name="Stumpf R."/>
            <person name="White B.A."/>
            <person name="Highlander S.K."/>
            <person name="Nelson K.E."/>
            <person name="Wilson B.A."/>
        </authorList>
    </citation>
    <scope>NUCLEOTIDE SEQUENCE [LARGE SCALE GENOMIC DNA]</scope>
    <source>
        <strain evidence="3">ATCC 14019 / 317</strain>
    </source>
</reference>
<gene>
    <name evidence="2" type="ordered locus">HMPREF0421_20284</name>
</gene>
<name>E3D8H4_GARV3</name>
<feature type="region of interest" description="Disordered" evidence="1">
    <location>
        <begin position="56"/>
        <end position="83"/>
    </location>
</feature>
<evidence type="ECO:0000313" key="2">
    <source>
        <dbReference type="EMBL" id="ADP38368.1"/>
    </source>
</evidence>
<evidence type="ECO:0000256" key="1">
    <source>
        <dbReference type="SAM" id="MobiDB-lite"/>
    </source>
</evidence>
<accession>E3D8H4</accession>
<feature type="compositionally biased region" description="Basic and acidic residues" evidence="1">
    <location>
        <begin position="56"/>
        <end position="73"/>
    </location>
</feature>
<organism evidence="2 3">
    <name type="scientific">Gardnerella vaginalis (strain ATCC 14019 / 317)</name>
    <dbReference type="NCBI Taxonomy" id="525284"/>
    <lineage>
        <taxon>Bacteria</taxon>
        <taxon>Bacillati</taxon>
        <taxon>Actinomycetota</taxon>
        <taxon>Actinomycetes</taxon>
        <taxon>Bifidobacteriales</taxon>
        <taxon>Bifidobacteriaceae</taxon>
        <taxon>Gardnerella</taxon>
    </lineage>
</organism>
<evidence type="ECO:0000313" key="3">
    <source>
        <dbReference type="Proteomes" id="UP000001453"/>
    </source>
</evidence>
<dbReference type="HOGENOM" id="CLU_2537727_0_0_11"/>
<proteinExistence type="predicted"/>
<sequence length="83" mass="9518">MITEILDFSCSLGESPFHAEVRFIRCEKSRISTTLGRNKGTNGRVSGEQLKKIKEARWEREDPPGQREREKKVSVMGFANEPH</sequence>
<protein>
    <submittedName>
        <fullName evidence="2">Uncharacterized protein</fullName>
    </submittedName>
</protein>
<dbReference type="Proteomes" id="UP000001453">
    <property type="component" value="Chromosome"/>
</dbReference>
<dbReference type="AlphaFoldDB" id="E3D8H4"/>
<dbReference type="EMBL" id="CP002104">
    <property type="protein sequence ID" value="ADP38368.1"/>
    <property type="molecule type" value="Genomic_DNA"/>
</dbReference>
<dbReference type="KEGG" id="gvg:HMPREF0421_20284"/>